<dbReference type="PATRIC" id="fig|1197719.3.peg.1723"/>
<gene>
    <name evidence="1" type="ORF">A464_1729</name>
</gene>
<reference evidence="1 2" key="1">
    <citation type="submission" date="2013-07" db="EMBL/GenBank/DDBJ databases">
        <title>Genome sequence of Salmonella bongori N268-08 - a rare clinical isolate.</title>
        <authorList>
            <person name="Marti R."/>
            <person name="Hagens S."/>
            <person name="Loessner M.J."/>
            <person name="Klumpp J."/>
        </authorList>
    </citation>
    <scope>NUCLEOTIDE SEQUENCE [LARGE SCALE GENOMIC DNA]</scope>
    <source>
        <strain evidence="1 2">N268-08</strain>
    </source>
</reference>
<dbReference type="EMBL" id="CP006608">
    <property type="protein sequence ID" value="AGR58914.1"/>
    <property type="molecule type" value="Genomic_DNA"/>
</dbReference>
<sequence length="47" mass="5733">MDFYEFDSNLIGFLPLIIFGRHFRINIRQQFRYSCDYTVSIAFYQVS</sequence>
<evidence type="ECO:0000313" key="1">
    <source>
        <dbReference type="EMBL" id="AGR58914.1"/>
    </source>
</evidence>
<accession>S5MWD9</accession>
<dbReference type="Proteomes" id="UP000015042">
    <property type="component" value="Chromosome"/>
</dbReference>
<protein>
    <submittedName>
        <fullName evidence="1">Uncharacterized protein</fullName>
    </submittedName>
</protein>
<dbReference type="HOGENOM" id="CLU_3172894_0_0_6"/>
<organism evidence="1 2">
    <name type="scientific">Salmonella bongori N268-08</name>
    <dbReference type="NCBI Taxonomy" id="1197719"/>
    <lineage>
        <taxon>Bacteria</taxon>
        <taxon>Pseudomonadati</taxon>
        <taxon>Pseudomonadota</taxon>
        <taxon>Gammaproteobacteria</taxon>
        <taxon>Enterobacterales</taxon>
        <taxon>Enterobacteriaceae</taxon>
        <taxon>Salmonella</taxon>
    </lineage>
</organism>
<proteinExistence type="predicted"/>
<dbReference type="AlphaFoldDB" id="S5MWD9"/>
<evidence type="ECO:0000313" key="2">
    <source>
        <dbReference type="Proteomes" id="UP000015042"/>
    </source>
</evidence>
<dbReference type="KEGG" id="sbz:A464_1729"/>
<name>S5MWD9_SALBN</name>